<keyword evidence="12" id="KW-1185">Reference proteome</keyword>
<evidence type="ECO:0000256" key="6">
    <source>
        <dbReference type="ARBA" id="ARBA00023065"/>
    </source>
</evidence>
<feature type="signal peptide" evidence="10">
    <location>
        <begin position="1"/>
        <end position="23"/>
    </location>
</feature>
<dbReference type="RefSeq" id="WP_345972657.1">
    <property type="nucleotide sequence ID" value="NZ_JAQYXL010000005.1"/>
</dbReference>
<evidence type="ECO:0000256" key="9">
    <source>
        <dbReference type="ARBA" id="ARBA00023237"/>
    </source>
</evidence>
<keyword evidence="4 10" id="KW-0812">Transmembrane</keyword>
<evidence type="ECO:0000256" key="2">
    <source>
        <dbReference type="ARBA" id="ARBA00022448"/>
    </source>
</evidence>
<feature type="chain" id="PRO_5044989627" description="Porin" evidence="10">
    <location>
        <begin position="24"/>
        <end position="133"/>
    </location>
</feature>
<gene>
    <name evidence="11" type="ORF">PUR21_31025</name>
</gene>
<comment type="caution">
    <text evidence="11">The sequence shown here is derived from an EMBL/GenBank/DDBJ whole genome shotgun (WGS) entry which is preliminary data.</text>
</comment>
<evidence type="ECO:0000256" key="4">
    <source>
        <dbReference type="ARBA" id="ARBA00022692"/>
    </source>
</evidence>
<evidence type="ECO:0000313" key="12">
    <source>
        <dbReference type="Proteomes" id="UP001404845"/>
    </source>
</evidence>
<dbReference type="Pfam" id="PF02530">
    <property type="entry name" value="Porin_2"/>
    <property type="match status" value="1"/>
</dbReference>
<dbReference type="InterPro" id="IPR003684">
    <property type="entry name" value="Porin_alphabac"/>
</dbReference>
<keyword evidence="7 10" id="KW-0626">Porin</keyword>
<feature type="non-terminal residue" evidence="11">
    <location>
        <position position="133"/>
    </location>
</feature>
<protein>
    <recommendedName>
        <fullName evidence="10">Porin</fullName>
    </recommendedName>
</protein>
<evidence type="ECO:0000256" key="3">
    <source>
        <dbReference type="ARBA" id="ARBA00022452"/>
    </source>
</evidence>
<organism evidence="11 12">
    <name type="scientific">Methylorubrum rhodesianum</name>
    <dbReference type="NCBI Taxonomy" id="29427"/>
    <lineage>
        <taxon>Bacteria</taxon>
        <taxon>Pseudomonadati</taxon>
        <taxon>Pseudomonadota</taxon>
        <taxon>Alphaproteobacteria</taxon>
        <taxon>Hyphomicrobiales</taxon>
        <taxon>Methylobacteriaceae</taxon>
        <taxon>Methylorubrum</taxon>
    </lineage>
</organism>
<comment type="subcellular location">
    <subcellularLocation>
        <location evidence="10">Cell outer membrane</location>
        <topology evidence="10">Multi-pass membrane protein</topology>
    </subcellularLocation>
</comment>
<reference evidence="11 12" key="1">
    <citation type="journal article" date="2023" name="PLoS ONE">
        <title>Complete genome assembly of Hawai'i environmental nontuberculous mycobacteria reveals unexpected co-isolation with methylobacteria.</title>
        <authorList>
            <person name="Hendrix J."/>
            <person name="Epperson L.E."/>
            <person name="Tong E.I."/>
            <person name="Chan Y.L."/>
            <person name="Hasan N.A."/>
            <person name="Dawrs S.N."/>
            <person name="Norton G.J."/>
            <person name="Virdi R."/>
            <person name="Crooks J.L."/>
            <person name="Chan E.D."/>
            <person name="Honda J.R."/>
            <person name="Strong M."/>
        </authorList>
    </citation>
    <scope>NUCLEOTIDE SEQUENCE [LARGE SCALE GENOMIC DNA]</scope>
    <source>
        <strain evidence="11 12">NJH_HI01</strain>
    </source>
</reference>
<evidence type="ECO:0000256" key="5">
    <source>
        <dbReference type="ARBA" id="ARBA00022729"/>
    </source>
</evidence>
<proteinExistence type="inferred from homology"/>
<evidence type="ECO:0000256" key="8">
    <source>
        <dbReference type="ARBA" id="ARBA00023136"/>
    </source>
</evidence>
<name>A0ABU9ZKQ9_9HYPH</name>
<evidence type="ECO:0000313" key="11">
    <source>
        <dbReference type="EMBL" id="MEN3231989.1"/>
    </source>
</evidence>
<keyword evidence="5 10" id="KW-0732">Signal</keyword>
<keyword evidence="2 10" id="KW-0813">Transport</keyword>
<comment type="domain">
    <text evidence="10">Consists of 16-stranded beta-barrel sheets, with large surface-exposed loops, that form a transmembrane pore at the center of each barrel. The pore is partially ocluded by a peptide loop that folds into the pore lumen.</text>
</comment>
<evidence type="ECO:0000256" key="1">
    <source>
        <dbReference type="ARBA" id="ARBA00009521"/>
    </source>
</evidence>
<sequence length="133" mass="14236">MRLLKVSLLGSVAVTSAITGAQAADLPIKKAAPIEYVRVCSAYGAGFFYIPGTDTCLRVSGRARFEVGYNEGYSRNQGAGDTTGYRGLARINLDARTQTGYGTLRAFVRLEFASRTGYSNFASGTQTRIGNAF</sequence>
<keyword evidence="3 10" id="KW-1134">Transmembrane beta strand</keyword>
<keyword evidence="9 10" id="KW-0998">Cell outer membrane</keyword>
<keyword evidence="6 10" id="KW-0406">Ion transport</keyword>
<evidence type="ECO:0000256" key="10">
    <source>
        <dbReference type="RuleBase" id="RU364005"/>
    </source>
</evidence>
<evidence type="ECO:0000256" key="7">
    <source>
        <dbReference type="ARBA" id="ARBA00023114"/>
    </source>
</evidence>
<comment type="function">
    <text evidence="10">Forms passive diffusion pores that allow small molecular weight hydrophilic materials across the outer membrane.</text>
</comment>
<accession>A0ABU9ZKQ9</accession>
<dbReference type="Proteomes" id="UP001404845">
    <property type="component" value="Unassembled WGS sequence"/>
</dbReference>
<keyword evidence="8 10" id="KW-0472">Membrane</keyword>
<comment type="similarity">
    <text evidence="1 10">Belongs to the alphaproteobacteria porin family.</text>
</comment>
<dbReference type="EMBL" id="JAQYXL010000005">
    <property type="protein sequence ID" value="MEN3231989.1"/>
    <property type="molecule type" value="Genomic_DNA"/>
</dbReference>